<keyword evidence="3" id="KW-1185">Reference proteome</keyword>
<feature type="compositionally biased region" description="Low complexity" evidence="1">
    <location>
        <begin position="35"/>
        <end position="47"/>
    </location>
</feature>
<evidence type="ECO:0000256" key="1">
    <source>
        <dbReference type="SAM" id="MobiDB-lite"/>
    </source>
</evidence>
<evidence type="ECO:0000313" key="2">
    <source>
        <dbReference type="EMBL" id="KFE66238.1"/>
    </source>
</evidence>
<evidence type="ECO:0000313" key="3">
    <source>
        <dbReference type="Proteomes" id="UP000028725"/>
    </source>
</evidence>
<dbReference type="Proteomes" id="UP000028725">
    <property type="component" value="Unassembled WGS sequence"/>
</dbReference>
<accession>A0A085WEX5</accession>
<dbReference type="EMBL" id="JMCB01000011">
    <property type="protein sequence ID" value="KFE66238.1"/>
    <property type="molecule type" value="Genomic_DNA"/>
</dbReference>
<feature type="region of interest" description="Disordered" evidence="1">
    <location>
        <begin position="1"/>
        <end position="47"/>
    </location>
</feature>
<organism evidence="2 3">
    <name type="scientific">Hyalangium minutum</name>
    <dbReference type="NCBI Taxonomy" id="394096"/>
    <lineage>
        <taxon>Bacteria</taxon>
        <taxon>Pseudomonadati</taxon>
        <taxon>Myxococcota</taxon>
        <taxon>Myxococcia</taxon>
        <taxon>Myxococcales</taxon>
        <taxon>Cystobacterineae</taxon>
        <taxon>Archangiaceae</taxon>
        <taxon>Hyalangium</taxon>
    </lineage>
</organism>
<proteinExistence type="predicted"/>
<dbReference type="AlphaFoldDB" id="A0A085WEX5"/>
<gene>
    <name evidence="2" type="ORF">DB31_1303</name>
</gene>
<sequence>MPQAVQHSATQSTAQLPHSGVAPGLMQGSLSFRKQPQPAAARAGAQS</sequence>
<name>A0A085WEX5_9BACT</name>
<reference evidence="2 3" key="1">
    <citation type="submission" date="2014-04" db="EMBL/GenBank/DDBJ databases">
        <title>Genome assembly of Hyalangium minutum DSM 14724.</title>
        <authorList>
            <person name="Sharma G."/>
            <person name="Subramanian S."/>
        </authorList>
    </citation>
    <scope>NUCLEOTIDE SEQUENCE [LARGE SCALE GENOMIC DNA]</scope>
    <source>
        <strain evidence="2 3">DSM 14724</strain>
    </source>
</reference>
<comment type="caution">
    <text evidence="2">The sequence shown here is derived from an EMBL/GenBank/DDBJ whole genome shotgun (WGS) entry which is preliminary data.</text>
</comment>
<protein>
    <submittedName>
        <fullName evidence="2">Uncharacterized protein</fullName>
    </submittedName>
</protein>
<dbReference type="STRING" id="394096.DB31_1303"/>
<feature type="compositionally biased region" description="Polar residues" evidence="1">
    <location>
        <begin position="1"/>
        <end position="16"/>
    </location>
</feature>